<evidence type="ECO:0000313" key="17">
    <source>
        <dbReference type="EMBL" id="MQP14796.1"/>
    </source>
</evidence>
<feature type="domain" description="UvrD-like helicase ATP-binding" evidence="15">
    <location>
        <begin position="1"/>
        <end position="471"/>
    </location>
</feature>
<keyword evidence="1" id="KW-0540">Nuclease</keyword>
<keyword evidence="4 14" id="KW-0378">Hydrolase</keyword>
<sequence>MNSQLTVYKASAGSGKTFTLAREYMTLVIDNPHAYRTILAVTFTNKATEEMKLRILGQLYGIAHELPESDQYLVQIHAALPHLSEKQIRKNAEEALRLLIHNYNYFRVETIDTFFQSVLRNLARELDLTANLRIGLNDYQVEQQAVDELIESLESTDKLLFWIMDYIKENIADDKSWNVIGQIKSFGEHIFRDYYKEHADELSKRMEEEGFFEAFKDKMKDTRNQAKEQFEEIAASFFDALEEEGYSADDLNNKTRGIWSYFNKLRNGKYGDDDVKNMTLAKCLDNPENWIKKSEVKNNSPLYQHVVNTLYPILQFSEEHRHMLERMYKSANLTIKHLNQLRLLGSIDKKVREMNQEANRFLLSDTQTLLHSLIQGSDSPFIFEKIGTQLNHVMIDEFQDTSTIQWKNFKVLLEETMSREDAGNLIVGDVKQSIYRWRSGDWRLLNNIEDQFDNPKKQLDVETLATNYRSDRNVINFNNAFFVEAAQQEYNELAETIPETAQQLLTAYADVEQKVPEKKKVQGYVEVRLLKTQEEDDENDAENKEDRMMQLCLQTVDELTARGVPTHRIAILVRNNRTIQDIAAYFMEHSDYEMVSDEAFRLDASQAVLILITALKLLMHPADDIARATLLKFAHTYLDDEKVVELITENRQKLLEMPLLDLTERLFTELHLGEIEDMKAQSAYVCAFYDKLNSFLTDNSSDIEAFLQEWENNLHEKSIHSDGIEGIRLITIHKSKGLEFDHVIMPYCDWQLEKANTIWCTPQEAPYNELPLVPVDFSAKQMKGSIYEDDYHHEHLQNIVDNLNLLYVAFTRASHNLYVFGKRASTAYRSGIIEKSLETVAEKLKQNAEKEAYEMLTDAVNVELEGIGTDSKTNDIIFKYGEPVVPKQKVKMEMKINRNVFTMPAEMMQIDINVSPKLPEFRQSNKSRDLIKGDELEEQQKFYIKMGTVLHSLFSTIRTRDDIEGALKQLELDGVLYDENISRDRVEKMIRKRLESDKVSDWFSDRWNVFNECSIISTDKDGNMVEHRPDRVMKDEHETVVVDFKFGKPKPEYHDQIKGYMKLLESMGHAHIKGYLWYVYPNKIEEVL</sequence>
<dbReference type="PANTHER" id="PTHR11070">
    <property type="entry name" value="UVRD / RECB / PCRA DNA HELICASE FAMILY MEMBER"/>
    <property type="match status" value="1"/>
</dbReference>
<dbReference type="PROSITE" id="PS51217">
    <property type="entry name" value="UVRD_HELICASE_CTER"/>
    <property type="match status" value="1"/>
</dbReference>
<dbReference type="Gene3D" id="3.90.320.10">
    <property type="match status" value="1"/>
</dbReference>
<evidence type="ECO:0000256" key="6">
    <source>
        <dbReference type="ARBA" id="ARBA00022839"/>
    </source>
</evidence>
<comment type="catalytic activity">
    <reaction evidence="13">
        <text>ATP + H2O = ADP + phosphate + H(+)</text>
        <dbReference type="Rhea" id="RHEA:13065"/>
        <dbReference type="ChEBI" id="CHEBI:15377"/>
        <dbReference type="ChEBI" id="CHEBI:15378"/>
        <dbReference type="ChEBI" id="CHEBI:30616"/>
        <dbReference type="ChEBI" id="CHEBI:43474"/>
        <dbReference type="ChEBI" id="CHEBI:456216"/>
        <dbReference type="EC" id="5.6.2.4"/>
    </reaction>
</comment>
<evidence type="ECO:0000256" key="14">
    <source>
        <dbReference type="PROSITE-ProRule" id="PRU00560"/>
    </source>
</evidence>
<evidence type="ECO:0000313" key="18">
    <source>
        <dbReference type="Proteomes" id="UP000477980"/>
    </source>
</evidence>
<keyword evidence="6" id="KW-0269">Exonuclease</keyword>
<dbReference type="InterPro" id="IPR027417">
    <property type="entry name" value="P-loop_NTPase"/>
</dbReference>
<keyword evidence="2 14" id="KW-0547">Nucleotide-binding</keyword>
<reference evidence="17 18" key="1">
    <citation type="submission" date="2019-09" db="EMBL/GenBank/DDBJ databases">
        <title>Distinct polysaccharide growth profiles of human intestinal Prevotella copri isolates.</title>
        <authorList>
            <person name="Fehlner-Peach H."/>
            <person name="Magnabosco C."/>
            <person name="Raghavan V."/>
            <person name="Scher J.U."/>
            <person name="Tett A."/>
            <person name="Cox L.M."/>
            <person name="Gottsegen C."/>
            <person name="Watters A."/>
            <person name="Wiltshire- Gordon J.D."/>
            <person name="Segata N."/>
            <person name="Bonneau R."/>
            <person name="Littman D.R."/>
        </authorList>
    </citation>
    <scope>NUCLEOTIDE SEQUENCE [LARGE SCALE GENOMIC DNA]</scope>
    <source>
        <strain evidence="18">iAA917</strain>
    </source>
</reference>
<comment type="caution">
    <text evidence="17">The sequence shown here is derived from an EMBL/GenBank/DDBJ whole genome shotgun (WGS) entry which is preliminary data.</text>
</comment>
<evidence type="ECO:0000256" key="9">
    <source>
        <dbReference type="ARBA" id="ARBA00023204"/>
    </source>
</evidence>
<comment type="catalytic activity">
    <reaction evidence="11">
        <text>Couples ATP hydrolysis with the unwinding of duplex DNA by translocating in the 3'-5' direction.</text>
        <dbReference type="EC" id="5.6.2.4"/>
    </reaction>
</comment>
<evidence type="ECO:0000256" key="8">
    <source>
        <dbReference type="ARBA" id="ARBA00023125"/>
    </source>
</evidence>
<feature type="domain" description="UvrD-like helicase C-terminal" evidence="16">
    <location>
        <begin position="501"/>
        <end position="737"/>
    </location>
</feature>
<dbReference type="GO" id="GO:0004527">
    <property type="term" value="F:exonuclease activity"/>
    <property type="evidence" value="ECO:0007669"/>
    <property type="project" value="UniProtKB-KW"/>
</dbReference>
<accession>A0A6G1VMK5</accession>
<evidence type="ECO:0000256" key="4">
    <source>
        <dbReference type="ARBA" id="ARBA00022801"/>
    </source>
</evidence>
<dbReference type="InterPro" id="IPR000212">
    <property type="entry name" value="DNA_helicase_UvrD/REP"/>
</dbReference>
<dbReference type="InterPro" id="IPR011604">
    <property type="entry name" value="PDDEXK-like_dom_sf"/>
</dbReference>
<dbReference type="EC" id="5.6.2.4" evidence="12"/>
<dbReference type="AlphaFoldDB" id="A0A6G1VMK5"/>
<feature type="binding site" evidence="14">
    <location>
        <begin position="10"/>
        <end position="17"/>
    </location>
    <ligand>
        <name>ATP</name>
        <dbReference type="ChEBI" id="CHEBI:30616"/>
    </ligand>
</feature>
<evidence type="ECO:0000256" key="10">
    <source>
        <dbReference type="ARBA" id="ARBA00023235"/>
    </source>
</evidence>
<evidence type="ECO:0000256" key="12">
    <source>
        <dbReference type="ARBA" id="ARBA00034808"/>
    </source>
</evidence>
<dbReference type="RefSeq" id="WP_153090798.1">
    <property type="nucleotide sequence ID" value="NZ_VZAH01000098.1"/>
</dbReference>
<dbReference type="GO" id="GO:0003677">
    <property type="term" value="F:DNA binding"/>
    <property type="evidence" value="ECO:0007669"/>
    <property type="project" value="UniProtKB-KW"/>
</dbReference>
<evidence type="ECO:0000256" key="11">
    <source>
        <dbReference type="ARBA" id="ARBA00034617"/>
    </source>
</evidence>
<keyword evidence="10" id="KW-0413">Isomerase</keyword>
<dbReference type="Pfam" id="PF00580">
    <property type="entry name" value="UvrD-helicase"/>
    <property type="match status" value="1"/>
</dbReference>
<dbReference type="Gene3D" id="1.10.3170.10">
    <property type="entry name" value="Recbcd, chain B, domain 2"/>
    <property type="match status" value="1"/>
</dbReference>
<dbReference type="GO" id="GO:0005524">
    <property type="term" value="F:ATP binding"/>
    <property type="evidence" value="ECO:0007669"/>
    <property type="project" value="UniProtKB-UniRule"/>
</dbReference>
<gene>
    <name evidence="17" type="ORF">F7D25_10355</name>
</gene>
<name>A0A6G1VMK5_9BACT</name>
<evidence type="ECO:0000256" key="3">
    <source>
        <dbReference type="ARBA" id="ARBA00022763"/>
    </source>
</evidence>
<keyword evidence="9" id="KW-0234">DNA repair</keyword>
<evidence type="ECO:0000256" key="1">
    <source>
        <dbReference type="ARBA" id="ARBA00022722"/>
    </source>
</evidence>
<dbReference type="OrthoDB" id="9810135at2"/>
<evidence type="ECO:0000259" key="16">
    <source>
        <dbReference type="PROSITE" id="PS51217"/>
    </source>
</evidence>
<dbReference type="InterPro" id="IPR014016">
    <property type="entry name" value="UvrD-like_ATP-bd"/>
</dbReference>
<keyword evidence="5 14" id="KW-0347">Helicase</keyword>
<dbReference type="SUPFAM" id="SSF52540">
    <property type="entry name" value="P-loop containing nucleoside triphosphate hydrolases"/>
    <property type="match status" value="1"/>
</dbReference>
<dbReference type="GO" id="GO:0000725">
    <property type="term" value="P:recombinational repair"/>
    <property type="evidence" value="ECO:0007669"/>
    <property type="project" value="TreeGrafter"/>
</dbReference>
<protein>
    <recommendedName>
        <fullName evidence="12">DNA 3'-5' helicase</fullName>
        <ecNumber evidence="12">5.6.2.4</ecNumber>
    </recommendedName>
</protein>
<dbReference type="Proteomes" id="UP000477980">
    <property type="component" value="Unassembled WGS sequence"/>
</dbReference>
<evidence type="ECO:0000256" key="13">
    <source>
        <dbReference type="ARBA" id="ARBA00048988"/>
    </source>
</evidence>
<dbReference type="EMBL" id="VZAH01000098">
    <property type="protein sequence ID" value="MQP14796.1"/>
    <property type="molecule type" value="Genomic_DNA"/>
</dbReference>
<evidence type="ECO:0000256" key="5">
    <source>
        <dbReference type="ARBA" id="ARBA00022806"/>
    </source>
</evidence>
<organism evidence="17 18">
    <name type="scientific">Segatella copri</name>
    <dbReference type="NCBI Taxonomy" id="165179"/>
    <lineage>
        <taxon>Bacteria</taxon>
        <taxon>Pseudomonadati</taxon>
        <taxon>Bacteroidota</taxon>
        <taxon>Bacteroidia</taxon>
        <taxon>Bacteroidales</taxon>
        <taxon>Prevotellaceae</taxon>
        <taxon>Segatella</taxon>
    </lineage>
</organism>
<dbReference type="Gene3D" id="3.40.50.300">
    <property type="entry name" value="P-loop containing nucleotide triphosphate hydrolases"/>
    <property type="match status" value="3"/>
</dbReference>
<dbReference type="GO" id="GO:0005829">
    <property type="term" value="C:cytosol"/>
    <property type="evidence" value="ECO:0007669"/>
    <property type="project" value="TreeGrafter"/>
</dbReference>
<keyword evidence="3" id="KW-0227">DNA damage</keyword>
<dbReference type="PANTHER" id="PTHR11070:SF67">
    <property type="entry name" value="DNA 3'-5' HELICASE"/>
    <property type="match status" value="1"/>
</dbReference>
<evidence type="ECO:0000259" key="15">
    <source>
        <dbReference type="PROSITE" id="PS51198"/>
    </source>
</evidence>
<keyword evidence="8" id="KW-0238">DNA-binding</keyword>
<evidence type="ECO:0000256" key="2">
    <source>
        <dbReference type="ARBA" id="ARBA00022741"/>
    </source>
</evidence>
<dbReference type="Pfam" id="PF13361">
    <property type="entry name" value="UvrD_C"/>
    <property type="match status" value="2"/>
</dbReference>
<dbReference type="PROSITE" id="PS51198">
    <property type="entry name" value="UVRD_HELICASE_ATP_BIND"/>
    <property type="match status" value="1"/>
</dbReference>
<proteinExistence type="predicted"/>
<evidence type="ECO:0000256" key="7">
    <source>
        <dbReference type="ARBA" id="ARBA00022840"/>
    </source>
</evidence>
<keyword evidence="7 14" id="KW-0067">ATP-binding</keyword>
<dbReference type="GO" id="GO:0043138">
    <property type="term" value="F:3'-5' DNA helicase activity"/>
    <property type="evidence" value="ECO:0007669"/>
    <property type="project" value="UniProtKB-EC"/>
</dbReference>
<dbReference type="InterPro" id="IPR014017">
    <property type="entry name" value="DNA_helicase_UvrD-like_C"/>
</dbReference>